<name>A0ABQ2XVH1_9BURK</name>
<organism evidence="2 3">
    <name type="scientific">Undibacterium squillarum</name>
    <dbReference type="NCBI Taxonomy" id="1131567"/>
    <lineage>
        <taxon>Bacteria</taxon>
        <taxon>Pseudomonadati</taxon>
        <taxon>Pseudomonadota</taxon>
        <taxon>Betaproteobacteria</taxon>
        <taxon>Burkholderiales</taxon>
        <taxon>Oxalobacteraceae</taxon>
        <taxon>Undibacterium</taxon>
    </lineage>
</organism>
<gene>
    <name evidence="2" type="ORF">GCM10010946_10280</name>
</gene>
<evidence type="ECO:0000313" key="2">
    <source>
        <dbReference type="EMBL" id="GGX34925.1"/>
    </source>
</evidence>
<feature type="signal peptide" evidence="1">
    <location>
        <begin position="1"/>
        <end position="26"/>
    </location>
</feature>
<proteinExistence type="predicted"/>
<dbReference type="Proteomes" id="UP000653343">
    <property type="component" value="Unassembled WGS sequence"/>
</dbReference>
<comment type="caution">
    <text evidence="2">The sequence shown here is derived from an EMBL/GenBank/DDBJ whole genome shotgun (WGS) entry which is preliminary data.</text>
</comment>
<sequence length="408" mass="46155">MRTSMKKKLILAVTLCTALLGNPVMADVVSDPAPQSDIQAMLNANEYRQFFRAQVQKDLQQAEATEGKLDISLLMSPLTDEVLDRIATETIGKYWSAKYSKKYVEQLATPAGRLTAKFDQYAMKGTAQTEFLKLALKDRAAINDVQRSLPYKSLENAFRQGTPEFGRQVSAYLREKDNQRIRDGYKFFLQYLEAMNAHADGKLAEAPEIQPPLSTGRQRIDTENQLLYQFILKRDQSDRVLSAKLNNGKLIDEILSQAALVDPVMLEKNLITIAEIEEMRAASATNYDKLLETYFAIDGGQTMTAAERRQRIKLTDTAASRMVTTSLEFAEAESAYYASVRRILLACQAAQGKLKLENGQLTFSQQKDLAEFDARRAEFLKALEVINALNDRERKRREQAIQNLRVKI</sequence>
<evidence type="ECO:0000256" key="1">
    <source>
        <dbReference type="SAM" id="SignalP"/>
    </source>
</evidence>
<protein>
    <submittedName>
        <fullName evidence="2">Uncharacterized protein</fullName>
    </submittedName>
</protein>
<dbReference type="EMBL" id="BMYU01000002">
    <property type="protein sequence ID" value="GGX34925.1"/>
    <property type="molecule type" value="Genomic_DNA"/>
</dbReference>
<keyword evidence="1" id="KW-0732">Signal</keyword>
<keyword evidence="3" id="KW-1185">Reference proteome</keyword>
<feature type="chain" id="PRO_5047164023" evidence="1">
    <location>
        <begin position="27"/>
        <end position="408"/>
    </location>
</feature>
<reference evidence="3" key="1">
    <citation type="journal article" date="2019" name="Int. J. Syst. Evol. Microbiol.">
        <title>The Global Catalogue of Microorganisms (GCM) 10K type strain sequencing project: providing services to taxonomists for standard genome sequencing and annotation.</title>
        <authorList>
            <consortium name="The Broad Institute Genomics Platform"/>
            <consortium name="The Broad Institute Genome Sequencing Center for Infectious Disease"/>
            <person name="Wu L."/>
            <person name="Ma J."/>
        </authorList>
    </citation>
    <scope>NUCLEOTIDE SEQUENCE [LARGE SCALE GENOMIC DNA]</scope>
    <source>
        <strain evidence="3">KCTC 23917</strain>
    </source>
</reference>
<accession>A0ABQ2XVH1</accession>
<evidence type="ECO:0000313" key="3">
    <source>
        <dbReference type="Proteomes" id="UP000653343"/>
    </source>
</evidence>